<comment type="similarity">
    <text evidence="2 9">Belongs to the sulfotransferase 2 family.</text>
</comment>
<protein>
    <recommendedName>
        <fullName evidence="9">Carbohydrate sulfotransferase</fullName>
        <ecNumber evidence="9">2.8.2.-</ecNumber>
    </recommendedName>
</protein>
<dbReference type="AlphaFoldDB" id="A0A8J5MUM6"/>
<dbReference type="OrthoDB" id="2019940at2759"/>
<keyword evidence="9" id="KW-0735">Signal-anchor</keyword>
<accession>A0A8J5MUM6</accession>
<evidence type="ECO:0000256" key="8">
    <source>
        <dbReference type="ARBA" id="ARBA00023180"/>
    </source>
</evidence>
<dbReference type="GO" id="GO:0000139">
    <property type="term" value="C:Golgi membrane"/>
    <property type="evidence" value="ECO:0007669"/>
    <property type="project" value="UniProtKB-SubCell"/>
</dbReference>
<feature type="compositionally biased region" description="Polar residues" evidence="10">
    <location>
        <begin position="59"/>
        <end position="68"/>
    </location>
</feature>
<organism evidence="11 12">
    <name type="scientific">Homarus americanus</name>
    <name type="common">American lobster</name>
    <dbReference type="NCBI Taxonomy" id="6706"/>
    <lineage>
        <taxon>Eukaryota</taxon>
        <taxon>Metazoa</taxon>
        <taxon>Ecdysozoa</taxon>
        <taxon>Arthropoda</taxon>
        <taxon>Crustacea</taxon>
        <taxon>Multicrustacea</taxon>
        <taxon>Malacostraca</taxon>
        <taxon>Eumalacostraca</taxon>
        <taxon>Eucarida</taxon>
        <taxon>Decapoda</taxon>
        <taxon>Pleocyemata</taxon>
        <taxon>Astacidea</taxon>
        <taxon>Nephropoidea</taxon>
        <taxon>Nephropidae</taxon>
        <taxon>Homarus</taxon>
    </lineage>
</organism>
<keyword evidence="3 9" id="KW-0808">Transferase</keyword>
<comment type="subcellular location">
    <subcellularLocation>
        <location evidence="1 9">Golgi apparatus membrane</location>
        <topology evidence="1 9">Single-pass type II membrane protein</topology>
    </subcellularLocation>
</comment>
<feature type="region of interest" description="Disordered" evidence="10">
    <location>
        <begin position="47"/>
        <end position="68"/>
    </location>
</feature>
<keyword evidence="8 9" id="KW-0325">Glycoprotein</keyword>
<reference evidence="11" key="1">
    <citation type="journal article" date="2021" name="Sci. Adv.">
        <title>The American lobster genome reveals insights on longevity, neural, and immune adaptations.</title>
        <authorList>
            <person name="Polinski J.M."/>
            <person name="Zimin A.V."/>
            <person name="Clark K.F."/>
            <person name="Kohn A.B."/>
            <person name="Sadowski N."/>
            <person name="Timp W."/>
            <person name="Ptitsyn A."/>
            <person name="Khanna P."/>
            <person name="Romanova D.Y."/>
            <person name="Williams P."/>
            <person name="Greenwood S.J."/>
            <person name="Moroz L.L."/>
            <person name="Walt D.R."/>
            <person name="Bodnar A.G."/>
        </authorList>
    </citation>
    <scope>NUCLEOTIDE SEQUENCE</scope>
    <source>
        <strain evidence="11">GMGI-L3</strain>
    </source>
</reference>
<dbReference type="InterPro" id="IPR018011">
    <property type="entry name" value="Carb_sulfotrans_8-10"/>
</dbReference>
<dbReference type="InterPro" id="IPR005331">
    <property type="entry name" value="Sulfotransferase"/>
</dbReference>
<evidence type="ECO:0000313" key="12">
    <source>
        <dbReference type="Proteomes" id="UP000747542"/>
    </source>
</evidence>
<evidence type="ECO:0000256" key="10">
    <source>
        <dbReference type="SAM" id="MobiDB-lite"/>
    </source>
</evidence>
<dbReference type="GO" id="GO:0016051">
    <property type="term" value="P:carbohydrate biosynthetic process"/>
    <property type="evidence" value="ECO:0007669"/>
    <property type="project" value="InterPro"/>
</dbReference>
<evidence type="ECO:0000256" key="9">
    <source>
        <dbReference type="RuleBase" id="RU364020"/>
    </source>
</evidence>
<dbReference type="Pfam" id="PF03567">
    <property type="entry name" value="Sulfotransfer_2"/>
    <property type="match status" value="1"/>
</dbReference>
<evidence type="ECO:0000256" key="2">
    <source>
        <dbReference type="ARBA" id="ARBA00006339"/>
    </source>
</evidence>
<evidence type="ECO:0000256" key="5">
    <source>
        <dbReference type="ARBA" id="ARBA00022989"/>
    </source>
</evidence>
<dbReference type="PANTHER" id="PTHR12137:SF54">
    <property type="entry name" value="CARBOHYDRATE SULFOTRANSFERASE"/>
    <property type="match status" value="1"/>
</dbReference>
<keyword evidence="5" id="KW-1133">Transmembrane helix</keyword>
<dbReference type="EC" id="2.8.2.-" evidence="9"/>
<keyword evidence="4" id="KW-0812">Transmembrane</keyword>
<dbReference type="PANTHER" id="PTHR12137">
    <property type="entry name" value="CARBOHYDRATE SULFOTRANSFERASE"/>
    <property type="match status" value="1"/>
</dbReference>
<comment type="caution">
    <text evidence="11">The sequence shown here is derived from an EMBL/GenBank/DDBJ whole genome shotgun (WGS) entry which is preliminary data.</text>
</comment>
<name>A0A8J5MUM6_HOMAM</name>
<evidence type="ECO:0000256" key="7">
    <source>
        <dbReference type="ARBA" id="ARBA00023136"/>
    </source>
</evidence>
<evidence type="ECO:0000256" key="6">
    <source>
        <dbReference type="ARBA" id="ARBA00023034"/>
    </source>
</evidence>
<evidence type="ECO:0000256" key="4">
    <source>
        <dbReference type="ARBA" id="ARBA00022692"/>
    </source>
</evidence>
<dbReference type="EMBL" id="JAHLQT010025502">
    <property type="protein sequence ID" value="KAG7164241.1"/>
    <property type="molecule type" value="Genomic_DNA"/>
</dbReference>
<dbReference type="GO" id="GO:0008146">
    <property type="term" value="F:sulfotransferase activity"/>
    <property type="evidence" value="ECO:0007669"/>
    <property type="project" value="InterPro"/>
</dbReference>
<gene>
    <name evidence="11" type="ORF">Hamer_G020755</name>
</gene>
<proteinExistence type="inferred from homology"/>
<sequence length="372" mass="43297">MMLKRFLAVLVAVVTVMMSVTLHIFRDQVFVLSEFIRLDKHEELQGRSVSPRVNIERPQGTSTQPQAATEESIGQVLKKRVEHLAQVCRRPGVKHSGFLDIGTVGLTTPFRVCVVPKGGSTAWRAYMNTLKHIPKSQDYPKILVARHPLARLASVYRDKFLEGYPLFAFNKTFKKITGSRQRWNTRWTSYWLPALIHKGLVNPSPDFFEYLTKKVVDDNNLRNGTQKLLKVSKLRILDTAVRSWYSNAEHIKLMRRFYNASFSMIDFLEHVLWTRDLGMEDRHWAPVNELCKTCVTDYKFILHLENPEETKYVLNPLHLHKTTVPRRHISLGTSQELSDLRYYENVPKGLMIKIIDMYKMDLELFGYDKDCI</sequence>
<evidence type="ECO:0000256" key="3">
    <source>
        <dbReference type="ARBA" id="ARBA00022679"/>
    </source>
</evidence>
<evidence type="ECO:0000256" key="1">
    <source>
        <dbReference type="ARBA" id="ARBA00004323"/>
    </source>
</evidence>
<keyword evidence="9" id="KW-0119">Carbohydrate metabolism</keyword>
<keyword evidence="12" id="KW-1185">Reference proteome</keyword>
<keyword evidence="6 9" id="KW-0333">Golgi apparatus</keyword>
<evidence type="ECO:0000313" key="11">
    <source>
        <dbReference type="EMBL" id="KAG7164241.1"/>
    </source>
</evidence>
<dbReference type="Proteomes" id="UP000747542">
    <property type="component" value="Unassembled WGS sequence"/>
</dbReference>
<keyword evidence="7" id="KW-0472">Membrane</keyword>